<keyword evidence="3" id="KW-1185">Reference proteome</keyword>
<dbReference type="Proteomes" id="UP000824540">
    <property type="component" value="Unassembled WGS sequence"/>
</dbReference>
<evidence type="ECO:0000256" key="1">
    <source>
        <dbReference type="SAM" id="MobiDB-lite"/>
    </source>
</evidence>
<dbReference type="AlphaFoldDB" id="A0A8T2PFL1"/>
<reference evidence="2" key="1">
    <citation type="thesis" date="2021" institute="BYU ScholarsArchive" country="Provo, UT, USA">
        <title>Applications of and Algorithms for Genome Assembly and Genomic Analyses with an Emphasis on Marine Teleosts.</title>
        <authorList>
            <person name="Pickett B.D."/>
        </authorList>
    </citation>
    <scope>NUCLEOTIDE SEQUENCE</scope>
    <source>
        <strain evidence="2">HI-2016</strain>
    </source>
</reference>
<comment type="caution">
    <text evidence="2">The sequence shown here is derived from an EMBL/GenBank/DDBJ whole genome shotgun (WGS) entry which is preliminary data.</text>
</comment>
<name>A0A8T2PFL1_9TELE</name>
<feature type="compositionally biased region" description="Pro residues" evidence="1">
    <location>
        <begin position="51"/>
        <end position="67"/>
    </location>
</feature>
<feature type="region of interest" description="Disordered" evidence="1">
    <location>
        <begin position="1"/>
        <end position="23"/>
    </location>
</feature>
<evidence type="ECO:0000313" key="2">
    <source>
        <dbReference type="EMBL" id="KAG9347567.1"/>
    </source>
</evidence>
<protein>
    <submittedName>
        <fullName evidence="2">Uncharacterized protein</fullName>
    </submittedName>
</protein>
<dbReference type="EMBL" id="JAFBMS010000013">
    <property type="protein sequence ID" value="KAG9347567.1"/>
    <property type="molecule type" value="Genomic_DNA"/>
</dbReference>
<proteinExistence type="predicted"/>
<feature type="compositionally biased region" description="Basic and acidic residues" evidence="1">
    <location>
        <begin position="1"/>
        <end position="19"/>
    </location>
</feature>
<evidence type="ECO:0000313" key="3">
    <source>
        <dbReference type="Proteomes" id="UP000824540"/>
    </source>
</evidence>
<sequence length="166" mass="18814">MSQGEESERRSPPPNDKRLPGCQVEGGWVGETFPCPHFDCSRYFLTSLLRPAPPPRPPSSTPQPPPSAAVLNGARSMLLPDSLMYPTRSLLLGLREVRQERCLRKSQVEQHEHLSAGTYKRAAVWLVWHAPPMQFFLNNKRYIYPLLQLAVSLVTACYNCSLELQR</sequence>
<organism evidence="2 3">
    <name type="scientific">Albula glossodonta</name>
    <name type="common">roundjaw bonefish</name>
    <dbReference type="NCBI Taxonomy" id="121402"/>
    <lineage>
        <taxon>Eukaryota</taxon>
        <taxon>Metazoa</taxon>
        <taxon>Chordata</taxon>
        <taxon>Craniata</taxon>
        <taxon>Vertebrata</taxon>
        <taxon>Euteleostomi</taxon>
        <taxon>Actinopterygii</taxon>
        <taxon>Neopterygii</taxon>
        <taxon>Teleostei</taxon>
        <taxon>Albuliformes</taxon>
        <taxon>Albulidae</taxon>
        <taxon>Albula</taxon>
    </lineage>
</organism>
<feature type="region of interest" description="Disordered" evidence="1">
    <location>
        <begin position="51"/>
        <end position="71"/>
    </location>
</feature>
<gene>
    <name evidence="2" type="ORF">JZ751_005136</name>
</gene>
<accession>A0A8T2PFL1</accession>